<evidence type="ECO:0000313" key="3">
    <source>
        <dbReference type="EMBL" id="SEQ81474.1"/>
    </source>
</evidence>
<dbReference type="RefSeq" id="WP_074645283.1">
    <property type="nucleotide sequence ID" value="NZ_FOFU01000011.1"/>
</dbReference>
<dbReference type="InterPro" id="IPR001296">
    <property type="entry name" value="Glyco_trans_1"/>
</dbReference>
<evidence type="ECO:0000259" key="2">
    <source>
        <dbReference type="Pfam" id="PF00534"/>
    </source>
</evidence>
<evidence type="ECO:0000313" key="4">
    <source>
        <dbReference type="Proteomes" id="UP000182360"/>
    </source>
</evidence>
<dbReference type="GO" id="GO:0016757">
    <property type="term" value="F:glycosyltransferase activity"/>
    <property type="evidence" value="ECO:0007669"/>
    <property type="project" value="InterPro"/>
</dbReference>
<organism evidence="3 4">
    <name type="scientific">Treponema bryantii</name>
    <dbReference type="NCBI Taxonomy" id="163"/>
    <lineage>
        <taxon>Bacteria</taxon>
        <taxon>Pseudomonadati</taxon>
        <taxon>Spirochaetota</taxon>
        <taxon>Spirochaetia</taxon>
        <taxon>Spirochaetales</taxon>
        <taxon>Treponemataceae</taxon>
        <taxon>Treponema</taxon>
    </lineage>
</organism>
<dbReference type="PANTHER" id="PTHR46401">
    <property type="entry name" value="GLYCOSYLTRANSFERASE WBBK-RELATED"/>
    <property type="match status" value="1"/>
</dbReference>
<dbReference type="EMBL" id="FOFU01000011">
    <property type="protein sequence ID" value="SEQ81474.1"/>
    <property type="molecule type" value="Genomic_DNA"/>
</dbReference>
<proteinExistence type="predicted"/>
<dbReference type="GO" id="GO:0009103">
    <property type="term" value="P:lipopolysaccharide biosynthetic process"/>
    <property type="evidence" value="ECO:0007669"/>
    <property type="project" value="TreeGrafter"/>
</dbReference>
<dbReference type="Gene3D" id="3.40.50.2000">
    <property type="entry name" value="Glycogen Phosphorylase B"/>
    <property type="match status" value="2"/>
</dbReference>
<feature type="domain" description="Glycosyl transferase family 1" evidence="2">
    <location>
        <begin position="233"/>
        <end position="393"/>
    </location>
</feature>
<keyword evidence="1 3" id="KW-0808">Transferase</keyword>
<name>A0A1H9J3N5_9SPIR</name>
<sequence>MQTKKTILMIPSWYPSKEKPFQGTFFREQALILQEHYNFVVLRTVENKYFFLKYLLFMFLGKTKPSISFIKNDNGLQEYYLKFVSVKFFLIPYIIFKIKKRKGQIREGIGKLELKSENKIRFSNISRLYKKSLLPHFDCVYSLTTQDLVTLGKTFSDVYNVPHITAEHAPFPWPGTTLSDATVDAIESADAFLAISNDKIRQIAFQRVKLPRTFLVRNYCDESHFTLSKDNHTIKTFLIVAGNNLAKNYPLFFEAMEELNKIAEKDFKIIIAGYGASIGYDTHTEAFEKKVKELSIASKTTLIRSISREEIPHLYNKCDAFVLSSIEEGLPVCTLEAATSGLPIFSTRCGGVEDYVDDTIGRIVPISDYKGLANACNDFLNGDITFDNNYIRNKAVSLFGQAAFKKNMKLAFDYVMGKN</sequence>
<evidence type="ECO:0000256" key="1">
    <source>
        <dbReference type="ARBA" id="ARBA00022679"/>
    </source>
</evidence>
<dbReference type="PANTHER" id="PTHR46401:SF2">
    <property type="entry name" value="GLYCOSYLTRANSFERASE WBBK-RELATED"/>
    <property type="match status" value="1"/>
</dbReference>
<reference evidence="3 4" key="1">
    <citation type="submission" date="2016-10" db="EMBL/GenBank/DDBJ databases">
        <authorList>
            <person name="de Groot N.N."/>
        </authorList>
    </citation>
    <scope>NUCLEOTIDE SEQUENCE [LARGE SCALE GENOMIC DNA]</scope>
    <source>
        <strain evidence="3 4">B25</strain>
    </source>
</reference>
<protein>
    <submittedName>
        <fullName evidence="3">Glycosyltransferase involved in cell wall bisynthesis</fullName>
    </submittedName>
</protein>
<dbReference type="OrthoDB" id="9797829at2"/>
<dbReference type="SUPFAM" id="SSF53756">
    <property type="entry name" value="UDP-Glycosyltransferase/glycogen phosphorylase"/>
    <property type="match status" value="1"/>
</dbReference>
<accession>A0A1H9J3N5</accession>
<keyword evidence="4" id="KW-1185">Reference proteome</keyword>
<dbReference type="AlphaFoldDB" id="A0A1H9J3N5"/>
<dbReference type="Proteomes" id="UP000182360">
    <property type="component" value="Unassembled WGS sequence"/>
</dbReference>
<dbReference type="Pfam" id="PF00534">
    <property type="entry name" value="Glycos_transf_1"/>
    <property type="match status" value="1"/>
</dbReference>
<gene>
    <name evidence="3" type="ORF">SAMN04487977_11164</name>
</gene>